<name>A0A177KLA6_9BACI</name>
<keyword evidence="1" id="KW-0282">Flagellum</keyword>
<organism evidence="1 2">
    <name type="scientific">Domibacillus aminovorans</name>
    <dbReference type="NCBI Taxonomy" id="29332"/>
    <lineage>
        <taxon>Bacteria</taxon>
        <taxon>Bacillati</taxon>
        <taxon>Bacillota</taxon>
        <taxon>Bacilli</taxon>
        <taxon>Bacillales</taxon>
        <taxon>Bacillaceae</taxon>
        <taxon>Domibacillus</taxon>
    </lineage>
</organism>
<dbReference type="NCBIfam" id="TIGR02530">
    <property type="entry name" value="flg_new"/>
    <property type="match status" value="1"/>
</dbReference>
<dbReference type="AlphaFoldDB" id="A0A177KLA6"/>
<accession>A0A177KLA6</accession>
<sequence length="130" mass="14172">MKPVNPIITGTMQPFAPVKKNVDQKVSSSFSFGETLEKVMSTSSKPIISKHAELRLKERGIVINSDQWQSIGEKLAEAGSKGVKDSLILLKDAALIASAKNNTVITVMNREEARSQIFTNINGTIVMDNV</sequence>
<keyword evidence="1" id="KW-0969">Cilium</keyword>
<dbReference type="RefSeq" id="WP_018392352.1">
    <property type="nucleotide sequence ID" value="NZ_LQWZ01000035.1"/>
</dbReference>
<comment type="caution">
    <text evidence="1">The sequence shown here is derived from an EMBL/GenBank/DDBJ whole genome shotgun (WGS) entry which is preliminary data.</text>
</comment>
<keyword evidence="1" id="KW-0966">Cell projection</keyword>
<dbReference type="Pfam" id="PF12611">
    <property type="entry name" value="Flagellar_put"/>
    <property type="match status" value="1"/>
</dbReference>
<dbReference type="InterPro" id="IPR013367">
    <property type="entry name" value="Flagellar_put"/>
</dbReference>
<evidence type="ECO:0000313" key="2">
    <source>
        <dbReference type="Proteomes" id="UP000077271"/>
    </source>
</evidence>
<proteinExistence type="predicted"/>
<gene>
    <name evidence="1" type="ORF">AWH48_10845</name>
</gene>
<evidence type="ECO:0000313" key="1">
    <source>
        <dbReference type="EMBL" id="OAH53766.1"/>
    </source>
</evidence>
<dbReference type="Proteomes" id="UP000077271">
    <property type="component" value="Unassembled WGS sequence"/>
</dbReference>
<reference evidence="1 2" key="1">
    <citation type="submission" date="2016-01" db="EMBL/GenBank/DDBJ databases">
        <title>Investigation of taxonomic status of Bacillus aminovorans.</title>
        <authorList>
            <person name="Verma A."/>
            <person name="Pal Y."/>
            <person name="Krishnamurthi S."/>
        </authorList>
    </citation>
    <scope>NUCLEOTIDE SEQUENCE [LARGE SCALE GENOMIC DNA]</scope>
    <source>
        <strain evidence="1 2">DSM 4337</strain>
    </source>
</reference>
<protein>
    <submittedName>
        <fullName evidence="1">Flagellar protein</fullName>
    </submittedName>
</protein>
<dbReference type="EMBL" id="LQWZ01000035">
    <property type="protein sequence ID" value="OAH53766.1"/>
    <property type="molecule type" value="Genomic_DNA"/>
</dbReference>